<keyword evidence="7 9" id="KW-1133">Transmembrane helix</keyword>
<feature type="transmembrane region" description="Helical" evidence="9">
    <location>
        <begin position="45"/>
        <end position="68"/>
    </location>
</feature>
<dbReference type="PANTHER" id="PTHR42865:SF8">
    <property type="entry name" value="SERINE_THREONINE TRANSPORTER SSTT"/>
    <property type="match status" value="1"/>
</dbReference>
<evidence type="ECO:0000256" key="1">
    <source>
        <dbReference type="ARBA" id="ARBA00004141"/>
    </source>
</evidence>
<feature type="transmembrane region" description="Helical" evidence="9">
    <location>
        <begin position="213"/>
        <end position="238"/>
    </location>
</feature>
<comment type="caution">
    <text evidence="10">The sequence shown here is derived from an EMBL/GenBank/DDBJ whole genome shotgun (WGS) entry which is preliminary data.</text>
</comment>
<dbReference type="Pfam" id="PF00375">
    <property type="entry name" value="SDF"/>
    <property type="match status" value="1"/>
</dbReference>
<keyword evidence="2 9" id="KW-0813">Transport</keyword>
<evidence type="ECO:0000256" key="2">
    <source>
        <dbReference type="ARBA" id="ARBA00022448"/>
    </source>
</evidence>
<proteinExistence type="inferred from homology"/>
<keyword evidence="8 9" id="KW-0472">Membrane</keyword>
<dbReference type="RefSeq" id="WP_184708709.1">
    <property type="nucleotide sequence ID" value="NZ_JACHKZ010000014.1"/>
</dbReference>
<name>A0ABR6RGQ5_9BURK</name>
<evidence type="ECO:0000256" key="8">
    <source>
        <dbReference type="ARBA" id="ARBA00023136"/>
    </source>
</evidence>
<comment type="catalytic activity">
    <reaction evidence="9">
        <text>L-threonine(in) + Na(+)(in) = L-threonine(out) + Na(+)(out)</text>
        <dbReference type="Rhea" id="RHEA:69999"/>
        <dbReference type="ChEBI" id="CHEBI:29101"/>
        <dbReference type="ChEBI" id="CHEBI:57926"/>
    </reaction>
</comment>
<feature type="transmembrane region" description="Helical" evidence="9">
    <location>
        <begin position="137"/>
        <end position="159"/>
    </location>
</feature>
<evidence type="ECO:0000313" key="10">
    <source>
        <dbReference type="EMBL" id="MBB6578340.1"/>
    </source>
</evidence>
<evidence type="ECO:0000313" key="11">
    <source>
        <dbReference type="Proteomes" id="UP000562492"/>
    </source>
</evidence>
<dbReference type="PANTHER" id="PTHR42865">
    <property type="entry name" value="PROTON/GLUTAMATE-ASPARTATE SYMPORTER"/>
    <property type="match status" value="1"/>
</dbReference>
<keyword evidence="11" id="KW-1185">Reference proteome</keyword>
<feature type="transmembrane region" description="Helical" evidence="9">
    <location>
        <begin position="180"/>
        <end position="201"/>
    </location>
</feature>
<dbReference type="InterPro" id="IPR023025">
    <property type="entry name" value="Ser_Thr_transp_SstT"/>
</dbReference>
<evidence type="ECO:0000256" key="7">
    <source>
        <dbReference type="ARBA" id="ARBA00022989"/>
    </source>
</evidence>
<dbReference type="PRINTS" id="PR00173">
    <property type="entry name" value="EDTRNSPORT"/>
</dbReference>
<accession>A0ABR6RGQ5</accession>
<dbReference type="SUPFAM" id="SSF118215">
    <property type="entry name" value="Proton glutamate symport protein"/>
    <property type="match status" value="1"/>
</dbReference>
<feature type="transmembrane region" description="Helical" evidence="9">
    <location>
        <begin position="286"/>
        <end position="311"/>
    </location>
</feature>
<dbReference type="EMBL" id="JACHKZ010000014">
    <property type="protein sequence ID" value="MBB6578340.1"/>
    <property type="molecule type" value="Genomic_DNA"/>
</dbReference>
<feature type="transmembrane region" description="Helical" evidence="9">
    <location>
        <begin position="12"/>
        <end position="33"/>
    </location>
</feature>
<keyword evidence="4 9" id="KW-0812">Transmembrane</keyword>
<gene>
    <name evidence="9" type="primary">sstT</name>
    <name evidence="10" type="ORF">HNP33_002422</name>
</gene>
<evidence type="ECO:0000256" key="9">
    <source>
        <dbReference type="HAMAP-Rule" id="MF_01582"/>
    </source>
</evidence>
<dbReference type="InterPro" id="IPR001991">
    <property type="entry name" value="Na-dicarboxylate_symporter"/>
</dbReference>
<evidence type="ECO:0000256" key="5">
    <source>
        <dbReference type="ARBA" id="ARBA00022847"/>
    </source>
</evidence>
<evidence type="ECO:0000256" key="6">
    <source>
        <dbReference type="ARBA" id="ARBA00022970"/>
    </source>
</evidence>
<dbReference type="HAMAP" id="MF_01582">
    <property type="entry name" value="Ser_Thr_transp_SstT"/>
    <property type="match status" value="1"/>
</dbReference>
<dbReference type="Gene3D" id="1.10.3860.10">
    <property type="entry name" value="Sodium:dicarboxylate symporter"/>
    <property type="match status" value="1"/>
</dbReference>
<keyword evidence="3 9" id="KW-1003">Cell membrane</keyword>
<keyword evidence="5 9" id="KW-0769">Symport</keyword>
<keyword evidence="6 9" id="KW-0029">Amino-acid transport</keyword>
<comment type="function">
    <text evidence="9">Involved in the import of serine and threonine into the cell, with the concomitant import of sodium (symport system).</text>
</comment>
<protein>
    <recommendedName>
        <fullName evidence="9">Serine/threonine transporter SstT</fullName>
    </recommendedName>
    <alternativeName>
        <fullName evidence="9">Na(+)/serine-threonine symporter</fullName>
    </alternativeName>
</protein>
<dbReference type="InterPro" id="IPR036458">
    <property type="entry name" value="Na:dicarbo_symporter_sf"/>
</dbReference>
<organism evidence="10 11">
    <name type="scientific">Comamonas odontotermitis</name>
    <dbReference type="NCBI Taxonomy" id="379895"/>
    <lineage>
        <taxon>Bacteria</taxon>
        <taxon>Pseudomonadati</taxon>
        <taxon>Pseudomonadota</taxon>
        <taxon>Betaproteobacteria</taxon>
        <taxon>Burkholderiales</taxon>
        <taxon>Comamonadaceae</taxon>
        <taxon>Comamonas</taxon>
    </lineage>
</organism>
<reference evidence="10 11" key="1">
    <citation type="submission" date="2020-08" db="EMBL/GenBank/DDBJ databases">
        <title>Functional genomics of gut bacteria from endangered species of beetles.</title>
        <authorList>
            <person name="Carlos-Shanley C."/>
        </authorList>
    </citation>
    <scope>NUCLEOTIDE SEQUENCE [LARGE SCALE GENOMIC DNA]</scope>
    <source>
        <strain evidence="10 11">S00124</strain>
    </source>
</reference>
<comment type="subcellular location">
    <subcellularLocation>
        <location evidence="9">Cell membrane</location>
        <topology evidence="9">Multi-pass membrane protein</topology>
    </subcellularLocation>
    <subcellularLocation>
        <location evidence="1">Membrane</location>
        <topology evidence="1">Multi-pass membrane protein</topology>
    </subcellularLocation>
</comment>
<evidence type="ECO:0000256" key="3">
    <source>
        <dbReference type="ARBA" id="ARBA00022475"/>
    </source>
</evidence>
<dbReference type="NCBIfam" id="NF010151">
    <property type="entry name" value="PRK13628.1"/>
    <property type="match status" value="1"/>
</dbReference>
<feature type="transmembrane region" description="Helical" evidence="9">
    <location>
        <begin position="80"/>
        <end position="102"/>
    </location>
</feature>
<feature type="transmembrane region" description="Helical" evidence="9">
    <location>
        <begin position="323"/>
        <end position="348"/>
    </location>
</feature>
<evidence type="ECO:0000256" key="4">
    <source>
        <dbReference type="ARBA" id="ARBA00022692"/>
    </source>
</evidence>
<comment type="catalytic activity">
    <reaction evidence="9">
        <text>L-serine(in) + Na(+)(in) = L-serine(out) + Na(+)(out)</text>
        <dbReference type="Rhea" id="RHEA:29575"/>
        <dbReference type="ChEBI" id="CHEBI:29101"/>
        <dbReference type="ChEBI" id="CHEBI:33384"/>
    </reaction>
</comment>
<comment type="similarity">
    <text evidence="9">Belongs to the dicarboxylate/amino acid:cation symporter (DAACS) (TC 2.A.23) family.</text>
</comment>
<dbReference type="Proteomes" id="UP000562492">
    <property type="component" value="Unassembled WGS sequence"/>
</dbReference>
<sequence>MFSSLMRLVLRTSLVAQVMCAMVLGVAIGYLMPESAGYLSILGKLFVSALKAVAPILVLILVMAAICGQRKGAATHMRPVLALYLVGTFAAALVGVAASMLFPTTLHLEGIADVSQAPKDVSQVMLDLLMQVVDNPVHALMAGNYIGVLAWAIALGFAFRHAAESSRQLIQDAAGAITQVIQWVIRLAPLGILGLVASTFAEAGADALLGYVRVLFVLVGAMLFVALVVNPLIVGAVIRANPYPLVLTCLRESAVTAFFTRSSAANIPVNLALAEKLGLDRDTYSIAIPLGATINMAGAAITISVLSLAAAHTMGIQVAVPTAILLCVVSALCACGASGVAGGSLLLIPLACSLFGISNDVVMQVVMVGMLIGAVQDSAETALNSSTDVLFTAAACMRADRLRQA</sequence>